<evidence type="ECO:0000259" key="2">
    <source>
        <dbReference type="Pfam" id="PF07687"/>
    </source>
</evidence>
<dbReference type="Gene3D" id="3.30.70.360">
    <property type="match status" value="1"/>
</dbReference>
<dbReference type="RefSeq" id="WP_148322742.1">
    <property type="nucleotide sequence ID" value="NZ_JACJLL010000067.1"/>
</dbReference>
<dbReference type="PIRSF" id="PIRSF037226">
    <property type="entry name" value="Amidohydrolase_ACY1L2_prd"/>
    <property type="match status" value="1"/>
</dbReference>
<dbReference type="EMBL" id="JACJLL010000067">
    <property type="protein sequence ID" value="MBM6819865.1"/>
    <property type="molecule type" value="Genomic_DNA"/>
</dbReference>
<dbReference type="Pfam" id="PF01546">
    <property type="entry name" value="Peptidase_M20"/>
    <property type="match status" value="1"/>
</dbReference>
<dbReference type="InterPro" id="IPR011650">
    <property type="entry name" value="Peptidase_M20_dimer"/>
</dbReference>
<dbReference type="SUPFAM" id="SSF55031">
    <property type="entry name" value="Bacterial exopeptidase dimerisation domain"/>
    <property type="match status" value="1"/>
</dbReference>
<evidence type="ECO:0000313" key="3">
    <source>
        <dbReference type="EMBL" id="MBM6819865.1"/>
    </source>
</evidence>
<dbReference type="InterPro" id="IPR036264">
    <property type="entry name" value="Bact_exopeptidase_dim_dom"/>
</dbReference>
<accession>A0ABS2FH24</accession>
<dbReference type="Pfam" id="PF07687">
    <property type="entry name" value="M20_dimer"/>
    <property type="match status" value="1"/>
</dbReference>
<dbReference type="InterPro" id="IPR017439">
    <property type="entry name" value="Amidohydrolase"/>
</dbReference>
<comment type="similarity">
    <text evidence="1">Belongs to the peptidase M20A family.</text>
</comment>
<comment type="caution">
    <text evidence="3">The sequence shown here is derived from an EMBL/GenBank/DDBJ whole genome shotgun (WGS) entry which is preliminary data.</text>
</comment>
<dbReference type="NCBIfam" id="TIGR01891">
    <property type="entry name" value="amidohydrolases"/>
    <property type="match status" value="1"/>
</dbReference>
<dbReference type="InterPro" id="IPR052030">
    <property type="entry name" value="Peptidase_M20/M20A_hydrolases"/>
</dbReference>
<dbReference type="SUPFAM" id="SSF53187">
    <property type="entry name" value="Zn-dependent exopeptidases"/>
    <property type="match status" value="1"/>
</dbReference>
<keyword evidence="4" id="KW-1185">Reference proteome</keyword>
<name>A0ABS2FH24_9CLOT</name>
<dbReference type="Proteomes" id="UP000767334">
    <property type="component" value="Unassembled WGS sequence"/>
</dbReference>
<evidence type="ECO:0000256" key="1">
    <source>
        <dbReference type="PIRNR" id="PIRNR037226"/>
    </source>
</evidence>
<dbReference type="InterPro" id="IPR017144">
    <property type="entry name" value="Xaa-Arg_dipeptidase"/>
</dbReference>
<evidence type="ECO:0000313" key="4">
    <source>
        <dbReference type="Proteomes" id="UP000767334"/>
    </source>
</evidence>
<reference evidence="3 4" key="1">
    <citation type="journal article" date="2021" name="Sci. Rep.">
        <title>The distribution of antibiotic resistance genes in chicken gut microbiota commensals.</title>
        <authorList>
            <person name="Juricova H."/>
            <person name="Matiasovicova J."/>
            <person name="Kubasova T."/>
            <person name="Cejkova D."/>
            <person name="Rychlik I."/>
        </authorList>
    </citation>
    <scope>NUCLEOTIDE SEQUENCE [LARGE SCALE GENOMIC DNA]</scope>
    <source>
        <strain evidence="3 4">An435</strain>
    </source>
</reference>
<dbReference type="Gene3D" id="3.40.630.10">
    <property type="entry name" value="Zn peptidases"/>
    <property type="match status" value="1"/>
</dbReference>
<feature type="domain" description="Peptidase M20 dimerisation" evidence="2">
    <location>
        <begin position="172"/>
        <end position="258"/>
    </location>
</feature>
<gene>
    <name evidence="3" type="ORF">H6A19_11045</name>
</gene>
<dbReference type="PANTHER" id="PTHR30575:SF0">
    <property type="entry name" value="XAA-ARG DIPEPTIDASE"/>
    <property type="match status" value="1"/>
</dbReference>
<dbReference type="CDD" id="cd03887">
    <property type="entry name" value="M20_Acy1L2"/>
    <property type="match status" value="1"/>
</dbReference>
<protein>
    <recommendedName>
        <fullName evidence="1">Peptidase M20 domain-containing protein 2</fullName>
    </recommendedName>
</protein>
<organism evidence="3 4">
    <name type="scientific">Clostridium saudiense</name>
    <dbReference type="NCBI Taxonomy" id="1414720"/>
    <lineage>
        <taxon>Bacteria</taxon>
        <taxon>Bacillati</taxon>
        <taxon>Bacillota</taxon>
        <taxon>Clostridia</taxon>
        <taxon>Eubacteriales</taxon>
        <taxon>Clostridiaceae</taxon>
        <taxon>Clostridium</taxon>
    </lineage>
</organism>
<proteinExistence type="inferred from homology"/>
<dbReference type="InterPro" id="IPR002933">
    <property type="entry name" value="Peptidase_M20"/>
</dbReference>
<dbReference type="PANTHER" id="PTHR30575">
    <property type="entry name" value="PEPTIDASE M20"/>
    <property type="match status" value="1"/>
</dbReference>
<sequence length="377" mass="40809">MKKKIYDEGQLIRQRLCEMSDYIYNNPELGNEEYKAVEALTTFLKEHNFKIESPIADMDTAFKATFDSGKPGMTIGYLCEYDALPKIGHGCGHNMIGVMSAGAGVALSKVLHEIGGKVIVYGTPAEETNGGKVILAEAGVFDELDAAMIVHPDGETRASGSSSALYPIRFIYKGKTAHAASCPEKGINALNSVIQLFNGIDALRQHVTPDVRMHGIITKGGVAANIVPDEAIADFYFRASTKERVTEVVEKVKKIAEGAALMTGATLEMERYELPYDDLNTNEALSEMFNNNLRELGITDIKEAKATGGSSDIGNVSYVAPTIHPYIGITDCPMVGHSVEMAKATTTSKAHDRLLIAALAMAYTGHDVIVRNESLRK</sequence>